<protein>
    <recommendedName>
        <fullName evidence="3">Glycoside hydrolase family 38 N-terminal domain-containing protein</fullName>
    </recommendedName>
</protein>
<accession>A0A225DZN4</accession>
<dbReference type="InterPro" id="IPR011330">
    <property type="entry name" value="Glyco_hydro/deAcase_b/a-brl"/>
</dbReference>
<dbReference type="EMBL" id="NIDE01000002">
    <property type="protein sequence ID" value="OWK45034.1"/>
    <property type="molecule type" value="Genomic_DNA"/>
</dbReference>
<dbReference type="AlphaFoldDB" id="A0A225DZN4"/>
<sequence>MTEAHLLSPYRPPTSYPVSLSADETAAWLNGYFALWHPAVLARIGRVPAAASSYDHDSPGEGNVYVVPEGPHLYQPDDWATRVTDARAVAFRATADSAATRDNLLRALRDAGETSPLLDAPADAIRTFAGLGYGYLIVDGLFDAADHEKLLDADGFWADITAAVGALSAPDAASTVTAHLRTAAEKLRSAREALNSNTIHLLDWAIPDPANLGAAWPAALGRGLPLTVLASGELLERLAAEFPARFAELKAKFLPDLPGAIDLACGAYAEREDALLPPESQWWNLAKARATVRTLFGVETEVFARKRSANHPQIPAWVQHFGYKKAVLVSFDGALAPARTGAVVTWPGPDGKTIDAFAREPQSASDPLTFFNVVYTLHQAMTQDSIPTLALAHKGAAPAVGYEELVALAELASAVGEFSGLGRYLAEHHYGEYLGTSTADDFFADYLDERVTTLHRPDPVSGFPAHLRLRRRLDSAFALAALHRSLTPPTADEDVSLQKLTALEDAIEHAGASAALPESGTDFEGSLVALESEWAKKLADRIQARATAGQPGLMVLNPCGFTRRVALELDNFGGPIPVTDPVKAAQFDGATAKLVVEVPALGFAWVPRTAPAGTQPPKPRMKTADGTSVRNEFFEAELDPATGGLRAFRDARTRLNRLGMQLVFNPGSKTKARSIKVTQSGTALGEIVAEGEILDEHDAVLATFRHRVRAWVGRPALEVLIEIDPGHAPSGYAWHAYYGARFGWRDERAALFRGVNGANVHTSYTRPVSADYLETRLGSERTFVFTGGLPFIQRHGTRMADVILIPEGERGRRFEFLIAADRDYPMQTAAGWVAPAPVVVTDRSPPPVGPSSWLAHVDLPSLLMTSLRPCPPGEGMGRAVAARFIECAGFGGAADLQFARTPDKAAAVDGEGHQTQEIILAGHAIPLEFSAGEAFRVRAEWA</sequence>
<dbReference type="OrthoDB" id="222074at2"/>
<evidence type="ECO:0000313" key="2">
    <source>
        <dbReference type="Proteomes" id="UP000214646"/>
    </source>
</evidence>
<gene>
    <name evidence="1" type="ORF">FRUB_01365</name>
</gene>
<organism evidence="1 2">
    <name type="scientific">Fimbriiglobus ruber</name>
    <dbReference type="NCBI Taxonomy" id="1908690"/>
    <lineage>
        <taxon>Bacteria</taxon>
        <taxon>Pseudomonadati</taxon>
        <taxon>Planctomycetota</taxon>
        <taxon>Planctomycetia</taxon>
        <taxon>Gemmatales</taxon>
        <taxon>Gemmataceae</taxon>
        <taxon>Fimbriiglobus</taxon>
    </lineage>
</organism>
<proteinExistence type="predicted"/>
<evidence type="ECO:0008006" key="3">
    <source>
        <dbReference type="Google" id="ProtNLM"/>
    </source>
</evidence>
<dbReference type="SUPFAM" id="SSF88713">
    <property type="entry name" value="Glycoside hydrolase/deacetylase"/>
    <property type="match status" value="1"/>
</dbReference>
<evidence type="ECO:0000313" key="1">
    <source>
        <dbReference type="EMBL" id="OWK45034.1"/>
    </source>
</evidence>
<comment type="caution">
    <text evidence="1">The sequence shown here is derived from an EMBL/GenBank/DDBJ whole genome shotgun (WGS) entry which is preliminary data.</text>
</comment>
<reference evidence="2" key="1">
    <citation type="submission" date="2017-06" db="EMBL/GenBank/DDBJ databases">
        <title>Genome analysis of Fimbriiglobus ruber SP5, the first member of the order Planctomycetales with confirmed chitinolytic capability.</title>
        <authorList>
            <person name="Ravin N.V."/>
            <person name="Rakitin A.L."/>
            <person name="Ivanova A.A."/>
            <person name="Beletsky A.V."/>
            <person name="Kulichevskaya I.S."/>
            <person name="Mardanov A.V."/>
            <person name="Dedysh S.N."/>
        </authorList>
    </citation>
    <scope>NUCLEOTIDE SEQUENCE [LARGE SCALE GENOMIC DNA]</scope>
    <source>
        <strain evidence="2">SP5</strain>
    </source>
</reference>
<name>A0A225DZN4_9BACT</name>
<dbReference type="RefSeq" id="WP_088252816.1">
    <property type="nucleotide sequence ID" value="NZ_NIDE01000002.1"/>
</dbReference>
<keyword evidence="2" id="KW-1185">Reference proteome</keyword>
<dbReference type="Proteomes" id="UP000214646">
    <property type="component" value="Unassembled WGS sequence"/>
</dbReference>
<dbReference type="GO" id="GO:0005975">
    <property type="term" value="P:carbohydrate metabolic process"/>
    <property type="evidence" value="ECO:0007669"/>
    <property type="project" value="InterPro"/>
</dbReference>